<dbReference type="SUPFAM" id="SSF52540">
    <property type="entry name" value="P-loop containing nucleoside triphosphate hydrolases"/>
    <property type="match status" value="1"/>
</dbReference>
<dbReference type="InterPro" id="IPR050107">
    <property type="entry name" value="ABC_carbohydrate_import_ATPase"/>
</dbReference>
<name>A0A1J5R7H0_9ZZZZ</name>
<keyword evidence="4" id="KW-0378">Hydrolase</keyword>
<evidence type="ECO:0000256" key="1">
    <source>
        <dbReference type="ARBA" id="ARBA00022741"/>
    </source>
</evidence>
<dbReference type="Gene3D" id="3.40.50.300">
    <property type="entry name" value="P-loop containing nucleotide triphosphate hydrolases"/>
    <property type="match status" value="1"/>
</dbReference>
<organism evidence="4">
    <name type="scientific">mine drainage metagenome</name>
    <dbReference type="NCBI Taxonomy" id="410659"/>
    <lineage>
        <taxon>unclassified sequences</taxon>
        <taxon>metagenomes</taxon>
        <taxon>ecological metagenomes</taxon>
    </lineage>
</organism>
<dbReference type="Pfam" id="PF00005">
    <property type="entry name" value="ABC_tran"/>
    <property type="match status" value="1"/>
</dbReference>
<dbReference type="CDD" id="cd03216">
    <property type="entry name" value="ABC_Carb_Monos_I"/>
    <property type="match status" value="1"/>
</dbReference>
<dbReference type="AlphaFoldDB" id="A0A1J5R7H0"/>
<sequence>MQTATDHDDVAPREGVPDAPLLRLRGVSKHFGPVEALTGVDLDIPAGVVTALVGDNGAGKSSFIKCISGIYVPDSGEMWWEGNPVHVRTPSEAAALGIQTVYQDLALCDNLDIVQNMFLGRERLRRTGLDEVSMENAARETLTSLAVTTVRSVRQQVASLSGGQRQSVAIAKAVLWNSKLVIMDEPTAALGVAQTTMVLDLVRRLADRGHAVMIVSHNLNDVFQVADRIAVLRHGRMVDVRPVAQSDRQIVVDLMTSGESTRSVGPQESGAER</sequence>
<dbReference type="EC" id="3.6.3.17" evidence="4"/>
<gene>
    <name evidence="4" type="primary">mglA_1</name>
    <name evidence="4" type="ORF">GALL_267270</name>
</gene>
<evidence type="ECO:0000313" key="4">
    <source>
        <dbReference type="EMBL" id="OIQ91330.1"/>
    </source>
</evidence>
<keyword evidence="2 4" id="KW-0067">ATP-binding</keyword>
<comment type="caution">
    <text evidence="4">The sequence shown here is derived from an EMBL/GenBank/DDBJ whole genome shotgun (WGS) entry which is preliminary data.</text>
</comment>
<dbReference type="GO" id="GO:0016887">
    <property type="term" value="F:ATP hydrolysis activity"/>
    <property type="evidence" value="ECO:0007669"/>
    <property type="project" value="InterPro"/>
</dbReference>
<proteinExistence type="predicted"/>
<dbReference type="PANTHER" id="PTHR43790:SF8">
    <property type="entry name" value="SUGAR ABC TRANSPORTER ATP-BINDING PROTEIN"/>
    <property type="match status" value="1"/>
</dbReference>
<feature type="domain" description="ABC transporter" evidence="3">
    <location>
        <begin position="22"/>
        <end position="259"/>
    </location>
</feature>
<dbReference type="InterPro" id="IPR003439">
    <property type="entry name" value="ABC_transporter-like_ATP-bd"/>
</dbReference>
<dbReference type="GO" id="GO:0005524">
    <property type="term" value="F:ATP binding"/>
    <property type="evidence" value="ECO:0007669"/>
    <property type="project" value="UniProtKB-KW"/>
</dbReference>
<keyword evidence="1" id="KW-0547">Nucleotide-binding</keyword>
<evidence type="ECO:0000256" key="2">
    <source>
        <dbReference type="ARBA" id="ARBA00022840"/>
    </source>
</evidence>
<dbReference type="SMART" id="SM00382">
    <property type="entry name" value="AAA"/>
    <property type="match status" value="1"/>
</dbReference>
<dbReference type="InterPro" id="IPR003593">
    <property type="entry name" value="AAA+_ATPase"/>
</dbReference>
<accession>A0A1J5R7H0</accession>
<dbReference type="PANTHER" id="PTHR43790">
    <property type="entry name" value="CARBOHYDRATE TRANSPORT ATP-BINDING PROTEIN MG119-RELATED"/>
    <property type="match status" value="1"/>
</dbReference>
<reference evidence="4" key="1">
    <citation type="submission" date="2016-10" db="EMBL/GenBank/DDBJ databases">
        <title>Sequence of Gallionella enrichment culture.</title>
        <authorList>
            <person name="Poehlein A."/>
            <person name="Muehling M."/>
            <person name="Daniel R."/>
        </authorList>
    </citation>
    <scope>NUCLEOTIDE SEQUENCE</scope>
</reference>
<dbReference type="InterPro" id="IPR027417">
    <property type="entry name" value="P-loop_NTPase"/>
</dbReference>
<dbReference type="PROSITE" id="PS50893">
    <property type="entry name" value="ABC_TRANSPORTER_2"/>
    <property type="match status" value="1"/>
</dbReference>
<protein>
    <submittedName>
        <fullName evidence="4">Galactose/methyl galactoside import ATP-binding protein MglA</fullName>
        <ecNumber evidence="4">3.6.3.17</ecNumber>
    </submittedName>
</protein>
<dbReference type="EMBL" id="MLJW01000262">
    <property type="protein sequence ID" value="OIQ91330.1"/>
    <property type="molecule type" value="Genomic_DNA"/>
</dbReference>
<evidence type="ECO:0000259" key="3">
    <source>
        <dbReference type="PROSITE" id="PS50893"/>
    </source>
</evidence>